<protein>
    <submittedName>
        <fullName evidence="3">Rap1a/Tai family immunity protein</fullName>
    </submittedName>
</protein>
<keyword evidence="4" id="KW-1185">Reference proteome</keyword>
<dbReference type="Proteomes" id="UP001595665">
    <property type="component" value="Unassembled WGS sequence"/>
</dbReference>
<dbReference type="Pfam" id="PF18602">
    <property type="entry name" value="Rap1a"/>
    <property type="match status" value="1"/>
</dbReference>
<accession>A0ABV7PTN6</accession>
<dbReference type="EMBL" id="JBHRVV010000001">
    <property type="protein sequence ID" value="MFC3461162.1"/>
    <property type="molecule type" value="Genomic_DNA"/>
</dbReference>
<dbReference type="Gene3D" id="1.10.890.40">
    <property type="match status" value="1"/>
</dbReference>
<evidence type="ECO:0000313" key="3">
    <source>
        <dbReference type="EMBL" id="MFC3461162.1"/>
    </source>
</evidence>
<dbReference type="InterPro" id="IPR041238">
    <property type="entry name" value="Rap1a"/>
</dbReference>
<feature type="signal peptide" evidence="1">
    <location>
        <begin position="1"/>
        <end position="18"/>
    </location>
</feature>
<evidence type="ECO:0000256" key="1">
    <source>
        <dbReference type="SAM" id="SignalP"/>
    </source>
</evidence>
<evidence type="ECO:0000313" key="4">
    <source>
        <dbReference type="Proteomes" id="UP001595665"/>
    </source>
</evidence>
<feature type="domain" description="Rap1a immunity protein" evidence="2">
    <location>
        <begin position="59"/>
        <end position="130"/>
    </location>
</feature>
<comment type="caution">
    <text evidence="3">The sequence shown here is derived from an EMBL/GenBank/DDBJ whole genome shotgun (WGS) entry which is preliminary data.</text>
</comment>
<gene>
    <name evidence="3" type="ORF">ACFOPH_23420</name>
</gene>
<keyword evidence="1" id="KW-0732">Signal</keyword>
<name>A0ABV7PTN6_9BURK</name>
<organism evidence="3 4">
    <name type="scientific">Massilia haematophila</name>
    <dbReference type="NCBI Taxonomy" id="457923"/>
    <lineage>
        <taxon>Bacteria</taxon>
        <taxon>Pseudomonadati</taxon>
        <taxon>Pseudomonadota</taxon>
        <taxon>Betaproteobacteria</taxon>
        <taxon>Burkholderiales</taxon>
        <taxon>Oxalobacteraceae</taxon>
        <taxon>Telluria group</taxon>
        <taxon>Massilia</taxon>
    </lineage>
</organism>
<proteinExistence type="predicted"/>
<dbReference type="RefSeq" id="WP_379737505.1">
    <property type="nucleotide sequence ID" value="NZ_JBHRVV010000001.1"/>
</dbReference>
<reference evidence="4" key="1">
    <citation type="journal article" date="2019" name="Int. J. Syst. Evol. Microbiol.">
        <title>The Global Catalogue of Microorganisms (GCM) 10K type strain sequencing project: providing services to taxonomists for standard genome sequencing and annotation.</title>
        <authorList>
            <consortium name="The Broad Institute Genomics Platform"/>
            <consortium name="The Broad Institute Genome Sequencing Center for Infectious Disease"/>
            <person name="Wu L."/>
            <person name="Ma J."/>
        </authorList>
    </citation>
    <scope>NUCLEOTIDE SEQUENCE [LARGE SCALE GENOMIC DNA]</scope>
    <source>
        <strain evidence="4">CCM 7480</strain>
    </source>
</reference>
<evidence type="ECO:0000259" key="2">
    <source>
        <dbReference type="Pfam" id="PF18602"/>
    </source>
</evidence>
<sequence length="139" mass="15433">MRTVLLLALGLAASAVDAGALAPRMTGERLLKQLEPVEPDAIAEPTGKFSKDELASLHTMRNVEFVQGYLAAVYDQTEGLAWCYDPKSKTPKPDTLWDESRWALHRLSPAQLKRNAAELLTEIWREKWPCSSGGARGRQ</sequence>
<feature type="chain" id="PRO_5045416386" evidence="1">
    <location>
        <begin position="19"/>
        <end position="139"/>
    </location>
</feature>